<name>A0A4R1SDQ6_HYDET</name>
<evidence type="ECO:0000313" key="2">
    <source>
        <dbReference type="Proteomes" id="UP000295008"/>
    </source>
</evidence>
<organism evidence="1 2">
    <name type="scientific">Hydrogenispora ethanolica</name>
    <dbReference type="NCBI Taxonomy" id="1082276"/>
    <lineage>
        <taxon>Bacteria</taxon>
        <taxon>Bacillati</taxon>
        <taxon>Bacillota</taxon>
        <taxon>Hydrogenispora</taxon>
    </lineage>
</organism>
<dbReference type="InterPro" id="IPR025455">
    <property type="entry name" value="DUF4276"/>
</dbReference>
<comment type="caution">
    <text evidence="1">The sequence shown here is derived from an EMBL/GenBank/DDBJ whole genome shotgun (WGS) entry which is preliminary data.</text>
</comment>
<sequence>MNELVFFLEEPSAAALLEGLLPRLLPPNFTCRMIVFEGKQDLEKRLVKRLRGYLNPKARFVVLRDKDSADCREIKTNLRQKADEAGRPDTLIRIACYELESWYLADLAAVEAGLQIAGLTGRQNKRLFRNPDVIPNPAHELQRIAPSYQKLSGSRAIGPYLDPENMRSDSFRVFISGIRRLCSDDFEP</sequence>
<gene>
    <name evidence="1" type="ORF">EDC14_100162</name>
</gene>
<proteinExistence type="predicted"/>
<keyword evidence="2" id="KW-1185">Reference proteome</keyword>
<dbReference type="OrthoDB" id="283783at2"/>
<dbReference type="EMBL" id="SLUN01000001">
    <property type="protein sequence ID" value="TCL76782.1"/>
    <property type="molecule type" value="Genomic_DNA"/>
</dbReference>
<dbReference type="RefSeq" id="WP_132012183.1">
    <property type="nucleotide sequence ID" value="NZ_SLUN01000001.1"/>
</dbReference>
<accession>A0A4R1SDQ6</accession>
<dbReference type="AlphaFoldDB" id="A0A4R1SDQ6"/>
<evidence type="ECO:0000313" key="1">
    <source>
        <dbReference type="EMBL" id="TCL76782.1"/>
    </source>
</evidence>
<reference evidence="1 2" key="1">
    <citation type="submission" date="2019-03" db="EMBL/GenBank/DDBJ databases">
        <title>Genomic Encyclopedia of Type Strains, Phase IV (KMG-IV): sequencing the most valuable type-strain genomes for metagenomic binning, comparative biology and taxonomic classification.</title>
        <authorList>
            <person name="Goeker M."/>
        </authorList>
    </citation>
    <scope>NUCLEOTIDE SEQUENCE [LARGE SCALE GENOMIC DNA]</scope>
    <source>
        <strain evidence="1 2">LX-B</strain>
    </source>
</reference>
<dbReference type="Pfam" id="PF14103">
    <property type="entry name" value="DUF4276"/>
    <property type="match status" value="1"/>
</dbReference>
<protein>
    <submittedName>
        <fullName evidence="1">Uncharacterized protein DUF4276</fullName>
    </submittedName>
</protein>
<dbReference type="Proteomes" id="UP000295008">
    <property type="component" value="Unassembled WGS sequence"/>
</dbReference>